<reference evidence="4" key="1">
    <citation type="journal article" date="2019" name="Int. J. Syst. Evol. Microbiol.">
        <title>The Global Catalogue of Microorganisms (GCM) 10K type strain sequencing project: providing services to taxonomists for standard genome sequencing and annotation.</title>
        <authorList>
            <consortium name="The Broad Institute Genomics Platform"/>
            <consortium name="The Broad Institute Genome Sequencing Center for Infectious Disease"/>
            <person name="Wu L."/>
            <person name="Ma J."/>
        </authorList>
    </citation>
    <scope>NUCLEOTIDE SEQUENCE [LARGE SCALE GENOMIC DNA]</scope>
    <source>
        <strain evidence="4">NBRC 108725</strain>
    </source>
</reference>
<dbReference type="PANTHER" id="PTHR23028:SF53">
    <property type="entry name" value="ACYL_TRANSF_3 DOMAIN-CONTAINING PROTEIN"/>
    <property type="match status" value="1"/>
</dbReference>
<feature type="transmembrane region" description="Helical" evidence="1">
    <location>
        <begin position="169"/>
        <end position="186"/>
    </location>
</feature>
<evidence type="ECO:0000313" key="4">
    <source>
        <dbReference type="Proteomes" id="UP001321498"/>
    </source>
</evidence>
<accession>A0ABM8GA48</accession>
<dbReference type="InterPro" id="IPR002656">
    <property type="entry name" value="Acyl_transf_3_dom"/>
</dbReference>
<evidence type="ECO:0000259" key="2">
    <source>
        <dbReference type="Pfam" id="PF01757"/>
    </source>
</evidence>
<evidence type="ECO:0000313" key="3">
    <source>
        <dbReference type="EMBL" id="BDZ45067.1"/>
    </source>
</evidence>
<dbReference type="PANTHER" id="PTHR23028">
    <property type="entry name" value="ACETYLTRANSFERASE"/>
    <property type="match status" value="1"/>
</dbReference>
<protein>
    <recommendedName>
        <fullName evidence="2">Acyltransferase 3 domain-containing protein</fullName>
    </recommendedName>
</protein>
<feature type="domain" description="Acyltransferase 3" evidence="2">
    <location>
        <begin position="4"/>
        <end position="233"/>
    </location>
</feature>
<keyword evidence="4" id="KW-1185">Reference proteome</keyword>
<keyword evidence="1" id="KW-1133">Transmembrane helix</keyword>
<dbReference type="InterPro" id="IPR050879">
    <property type="entry name" value="Acyltransferase_3"/>
</dbReference>
<feature type="transmembrane region" description="Helical" evidence="1">
    <location>
        <begin position="7"/>
        <end position="22"/>
    </location>
</feature>
<feature type="transmembrane region" description="Helical" evidence="1">
    <location>
        <begin position="206"/>
        <end position="223"/>
    </location>
</feature>
<feature type="transmembrane region" description="Helical" evidence="1">
    <location>
        <begin position="144"/>
        <end position="162"/>
    </location>
</feature>
<evidence type="ECO:0000256" key="1">
    <source>
        <dbReference type="SAM" id="Phobius"/>
    </source>
</evidence>
<feature type="transmembrane region" description="Helical" evidence="1">
    <location>
        <begin position="70"/>
        <end position="90"/>
    </location>
</feature>
<name>A0ABM8GA48_9MICO</name>
<dbReference type="Pfam" id="PF01757">
    <property type="entry name" value="Acyl_transf_3"/>
    <property type="match status" value="1"/>
</dbReference>
<sequence length="239" mass="26340">MRPEIQALRAVAILAVMTNHIVPRLAPAGYIGVDVFFVVSGYLITGLLLREHARTGRIDLRAFYLRRIRRLLPAALVALTACTVLTVAFVPRRSWPEFLGEIAASLLYVQNWFMALATIDPVRSQLDSTPVVHFWSLALEEQFYLVWPCILLLALILARVLGRAGLRTVPILAAVLLLVTVPSFVYCGLKTDAAADWAYYSTFSRAWEFGAGGLMALLPLAPASSRRGSARWCPGSASR</sequence>
<dbReference type="EMBL" id="AP027731">
    <property type="protein sequence ID" value="BDZ45067.1"/>
    <property type="molecule type" value="Genomic_DNA"/>
</dbReference>
<gene>
    <name evidence="3" type="ORF">GCM10025866_09760</name>
</gene>
<feature type="transmembrane region" description="Helical" evidence="1">
    <location>
        <begin position="28"/>
        <end position="49"/>
    </location>
</feature>
<dbReference type="Proteomes" id="UP001321498">
    <property type="component" value="Chromosome"/>
</dbReference>
<organism evidence="3 4">
    <name type="scientific">Naasia aerilata</name>
    <dbReference type="NCBI Taxonomy" id="1162966"/>
    <lineage>
        <taxon>Bacteria</taxon>
        <taxon>Bacillati</taxon>
        <taxon>Actinomycetota</taxon>
        <taxon>Actinomycetes</taxon>
        <taxon>Micrococcales</taxon>
        <taxon>Microbacteriaceae</taxon>
        <taxon>Naasia</taxon>
    </lineage>
</organism>
<keyword evidence="1" id="KW-0812">Transmembrane</keyword>
<keyword evidence="1" id="KW-0472">Membrane</keyword>
<proteinExistence type="predicted"/>